<keyword evidence="3" id="KW-1185">Reference proteome</keyword>
<feature type="domain" description="BTB" evidence="1">
    <location>
        <begin position="23"/>
        <end position="125"/>
    </location>
</feature>
<gene>
    <name evidence="2" type="ORF">ACJMK2_032298</name>
</gene>
<dbReference type="AlphaFoldDB" id="A0ABD3X1A6"/>
<reference evidence="2 3" key="1">
    <citation type="submission" date="2024-11" db="EMBL/GenBank/DDBJ databases">
        <title>Chromosome-level genome assembly of the freshwater bivalve Anodonta woodiana.</title>
        <authorList>
            <person name="Chen X."/>
        </authorList>
    </citation>
    <scope>NUCLEOTIDE SEQUENCE [LARGE SCALE GENOMIC DNA]</scope>
    <source>
        <strain evidence="2">MN2024</strain>
        <tissue evidence="2">Gills</tissue>
    </source>
</reference>
<dbReference type="PANTHER" id="PTHR46965:SF1">
    <property type="entry name" value="BTB_POZ DOMAIN-CONTAINING PROTEIN 19"/>
    <property type="match status" value="1"/>
</dbReference>
<evidence type="ECO:0000313" key="2">
    <source>
        <dbReference type="EMBL" id="KAL3880026.1"/>
    </source>
</evidence>
<dbReference type="InterPro" id="IPR000210">
    <property type="entry name" value="BTB/POZ_dom"/>
</dbReference>
<dbReference type="Pfam" id="PF00651">
    <property type="entry name" value="BTB"/>
    <property type="match status" value="2"/>
</dbReference>
<dbReference type="PANTHER" id="PTHR46965">
    <property type="entry name" value="BTB/POZ DOMAIN-CONTAINING PROTEIN 19"/>
    <property type="match status" value="1"/>
</dbReference>
<accession>A0ABD3X1A6</accession>
<dbReference type="PROSITE" id="PS50097">
    <property type="entry name" value="BTB"/>
    <property type="match status" value="1"/>
</dbReference>
<dbReference type="Gene3D" id="3.30.710.10">
    <property type="entry name" value="Potassium Channel Kv1.1, Chain A"/>
    <property type="match status" value="1"/>
</dbReference>
<dbReference type="EMBL" id="JBJQND010000004">
    <property type="protein sequence ID" value="KAL3880026.1"/>
    <property type="molecule type" value="Genomic_DNA"/>
</dbReference>
<proteinExistence type="predicted"/>
<dbReference type="SUPFAM" id="SSF54695">
    <property type="entry name" value="POZ domain"/>
    <property type="match status" value="1"/>
</dbReference>
<dbReference type="Proteomes" id="UP001634394">
    <property type="component" value="Unassembled WGS sequence"/>
</dbReference>
<protein>
    <recommendedName>
        <fullName evidence="1">BTB domain-containing protein</fullName>
    </recommendedName>
</protein>
<evidence type="ECO:0000259" key="1">
    <source>
        <dbReference type="PROSITE" id="PS50097"/>
    </source>
</evidence>
<dbReference type="InterPro" id="IPR042846">
    <property type="entry name" value="BTBD19"/>
</dbReference>
<evidence type="ECO:0000313" key="3">
    <source>
        <dbReference type="Proteomes" id="UP001634394"/>
    </source>
</evidence>
<name>A0ABD3X1A6_SINWO</name>
<dbReference type="InterPro" id="IPR011333">
    <property type="entry name" value="SKP1/BTB/POZ_sf"/>
</dbReference>
<organism evidence="2 3">
    <name type="scientific">Sinanodonta woodiana</name>
    <name type="common">Chinese pond mussel</name>
    <name type="synonym">Anodonta woodiana</name>
    <dbReference type="NCBI Taxonomy" id="1069815"/>
    <lineage>
        <taxon>Eukaryota</taxon>
        <taxon>Metazoa</taxon>
        <taxon>Spiralia</taxon>
        <taxon>Lophotrochozoa</taxon>
        <taxon>Mollusca</taxon>
        <taxon>Bivalvia</taxon>
        <taxon>Autobranchia</taxon>
        <taxon>Heteroconchia</taxon>
        <taxon>Palaeoheterodonta</taxon>
        <taxon>Unionida</taxon>
        <taxon>Unionoidea</taxon>
        <taxon>Unionidae</taxon>
        <taxon>Unioninae</taxon>
        <taxon>Sinanodonta</taxon>
    </lineage>
</organism>
<dbReference type="SMART" id="SM00225">
    <property type="entry name" value="BTB"/>
    <property type="match status" value="1"/>
</dbReference>
<sequence>MVLKGRKRLSDAMRYIISVPELCDVIFLVGPKRTPVYGLRAILSARSRMFNQMILSHQTRLKTHRGKKSRIRNILSNVWISVRRRSSNRLDHDVTNITIPIVDFEPEIFQHLMTYVHTGTVHIKPSTVVGLLNAAQVFGFSQLYRDSMNFAVSCISGQRSMEVMLASATHYYGFKSTRLLLKMLQSYISAYPDLLNTRSRHLRDLTVKVLSGRISDKE</sequence>
<comment type="caution">
    <text evidence="2">The sequence shown here is derived from an EMBL/GenBank/DDBJ whole genome shotgun (WGS) entry which is preliminary data.</text>
</comment>